<dbReference type="PATRIC" id="fig|1045004.4.peg.1662"/>
<dbReference type="eggNOG" id="COG0139">
    <property type="taxonomic scope" value="Bacteria"/>
</dbReference>
<sequence>MKPDFKKGLLTTVVIDSKTRAVLMVAWMNEESYQLTLKSRQTWFWSRSRQKLWHKGEESGHTQQVNKMTLDCDQDTLLVEVTPNGPACHTGHMSCFFNQVDLDKGEEHAGLG</sequence>
<dbReference type="InterPro" id="IPR002496">
    <property type="entry name" value="PRib_AMP_CycHydrolase_dom"/>
</dbReference>
<evidence type="ECO:0000259" key="14">
    <source>
        <dbReference type="Pfam" id="PF01502"/>
    </source>
</evidence>
<evidence type="ECO:0000313" key="15">
    <source>
        <dbReference type="EMBL" id="EHN59766.1"/>
    </source>
</evidence>
<proteinExistence type="inferred from homology"/>
<dbReference type="NCBIfam" id="NF000768">
    <property type="entry name" value="PRK00051.1"/>
    <property type="match status" value="1"/>
</dbReference>
<dbReference type="STRING" id="336988.NT96_02105"/>
<keyword evidence="16" id="KW-1185">Reference proteome</keyword>
<dbReference type="HOGENOM" id="CLU_048577_5_3_9"/>
<evidence type="ECO:0000256" key="11">
    <source>
        <dbReference type="ARBA" id="ARBA00022605"/>
    </source>
</evidence>
<evidence type="ECO:0000256" key="9">
    <source>
        <dbReference type="ARBA" id="ARBA00017720"/>
    </source>
</evidence>
<keyword evidence="11" id="KW-0028">Amino-acid biosynthesis</keyword>
<gene>
    <name evidence="15" type="ORF">OKIT_1691</name>
</gene>
<evidence type="ECO:0000256" key="6">
    <source>
        <dbReference type="ARBA" id="ARBA00008299"/>
    </source>
</evidence>
<evidence type="ECO:0000256" key="7">
    <source>
        <dbReference type="ARBA" id="ARBA00012414"/>
    </source>
</evidence>
<comment type="similarity">
    <text evidence="6">In the N-terminal section; belongs to the PRA-CH family.</text>
</comment>
<dbReference type="AlphaFoldDB" id="G9WHC1"/>
<dbReference type="OrthoDB" id="9795769at2"/>
<dbReference type="Pfam" id="PF01502">
    <property type="entry name" value="PRA-CH"/>
    <property type="match status" value="1"/>
</dbReference>
<keyword evidence="13" id="KW-0368">Histidine biosynthesis</keyword>
<dbReference type="EMBL" id="AFVZ01000001">
    <property type="protein sequence ID" value="EHN59766.1"/>
    <property type="molecule type" value="Genomic_DNA"/>
</dbReference>
<accession>G9WHC1</accession>
<evidence type="ECO:0000256" key="1">
    <source>
        <dbReference type="ARBA" id="ARBA00000024"/>
    </source>
</evidence>
<dbReference type="PANTHER" id="PTHR42945:SF9">
    <property type="entry name" value="HISTIDINE BIOSYNTHESIS BIFUNCTIONAL PROTEIN HISIE"/>
    <property type="match status" value="1"/>
</dbReference>
<comment type="pathway">
    <text evidence="4">Amino-acid biosynthesis; L-histidine biosynthesis; L-histidine from 5-phospho-alpha-D-ribose 1-diphosphate: step 2/9.</text>
</comment>
<dbReference type="Gene3D" id="3.10.20.810">
    <property type="entry name" value="Phosphoribosyl-AMP cyclohydrolase"/>
    <property type="match status" value="1"/>
</dbReference>
<comment type="pathway">
    <text evidence="3">Amino-acid biosynthesis; L-histidine biosynthesis; L-histidine from 5-phospho-alpha-D-ribose 1-diphosphate: step 3/9.</text>
</comment>
<comment type="catalytic activity">
    <reaction evidence="2">
        <text>1-(5-phospho-beta-D-ribosyl)-ATP + H2O = 1-(5-phospho-beta-D-ribosyl)-5'-AMP + diphosphate + H(+)</text>
        <dbReference type="Rhea" id="RHEA:22828"/>
        <dbReference type="ChEBI" id="CHEBI:15377"/>
        <dbReference type="ChEBI" id="CHEBI:15378"/>
        <dbReference type="ChEBI" id="CHEBI:33019"/>
        <dbReference type="ChEBI" id="CHEBI:59457"/>
        <dbReference type="ChEBI" id="CHEBI:73183"/>
        <dbReference type="EC" id="3.6.1.31"/>
    </reaction>
</comment>
<evidence type="ECO:0000256" key="13">
    <source>
        <dbReference type="ARBA" id="ARBA00023102"/>
    </source>
</evidence>
<reference evidence="15 16" key="1">
    <citation type="journal article" date="2012" name="PLoS ONE">
        <title>Functional divergence in the genus oenococcus as predicted by genome sequencing of the newly-described species, Oenococcus kitaharae.</title>
        <authorList>
            <person name="Borneman A.R."/>
            <person name="McCarthy J.M."/>
            <person name="Chambers P.J."/>
            <person name="Bartowsky E.J."/>
        </authorList>
    </citation>
    <scope>NUCLEOTIDE SEQUENCE [LARGE SCALE GENOMIC DNA]</scope>
    <source>
        <strain evidence="16">DSM17330</strain>
    </source>
</reference>
<evidence type="ECO:0000256" key="3">
    <source>
        <dbReference type="ARBA" id="ARBA00005169"/>
    </source>
</evidence>
<dbReference type="UniPathway" id="UPA00031">
    <property type="reaction ID" value="UER00008"/>
</dbReference>
<dbReference type="SUPFAM" id="SSF141734">
    <property type="entry name" value="HisI-like"/>
    <property type="match status" value="1"/>
</dbReference>
<dbReference type="GO" id="GO:0004636">
    <property type="term" value="F:phosphoribosyl-ATP diphosphatase activity"/>
    <property type="evidence" value="ECO:0007669"/>
    <property type="project" value="UniProtKB-EC"/>
</dbReference>
<evidence type="ECO:0000256" key="8">
    <source>
        <dbReference type="ARBA" id="ARBA00012721"/>
    </source>
</evidence>
<comment type="similarity">
    <text evidence="5">In the C-terminal section; belongs to the PRA-PH family.</text>
</comment>
<keyword evidence="12 15" id="KW-0378">Hydrolase</keyword>
<organism evidence="15 16">
    <name type="scientific">Oenococcus kitaharae DSM 17330</name>
    <dbReference type="NCBI Taxonomy" id="1045004"/>
    <lineage>
        <taxon>Bacteria</taxon>
        <taxon>Bacillati</taxon>
        <taxon>Bacillota</taxon>
        <taxon>Bacilli</taxon>
        <taxon>Lactobacillales</taxon>
        <taxon>Lactobacillaceae</taxon>
        <taxon>Oenococcus</taxon>
    </lineage>
</organism>
<dbReference type="EC" id="3.6.1.31" evidence="7"/>
<evidence type="ECO:0000313" key="16">
    <source>
        <dbReference type="Proteomes" id="UP000004959"/>
    </source>
</evidence>
<evidence type="ECO:0000256" key="10">
    <source>
        <dbReference type="ARBA" id="ARBA00022490"/>
    </source>
</evidence>
<dbReference type="FunFam" id="3.10.20.810:FF:000001">
    <property type="entry name" value="Histidine biosynthesis bifunctional protein HisIE"/>
    <property type="match status" value="1"/>
</dbReference>
<dbReference type="GO" id="GO:0000105">
    <property type="term" value="P:L-histidine biosynthetic process"/>
    <property type="evidence" value="ECO:0007669"/>
    <property type="project" value="UniProtKB-UniPathway"/>
</dbReference>
<feature type="domain" description="Phosphoribosyl-AMP cyclohydrolase" evidence="14">
    <location>
        <begin position="24"/>
        <end position="97"/>
    </location>
</feature>
<dbReference type="InterPro" id="IPR038019">
    <property type="entry name" value="PRib_AMP_CycHydrolase_sf"/>
</dbReference>
<comment type="catalytic activity">
    <reaction evidence="1">
        <text>1-(5-phospho-beta-D-ribosyl)-5'-AMP + H2O = 1-(5-phospho-beta-D-ribosyl)-5-[(5-phospho-beta-D-ribosylamino)methylideneamino]imidazole-4-carboxamide</text>
        <dbReference type="Rhea" id="RHEA:20049"/>
        <dbReference type="ChEBI" id="CHEBI:15377"/>
        <dbReference type="ChEBI" id="CHEBI:58435"/>
        <dbReference type="ChEBI" id="CHEBI:59457"/>
        <dbReference type="EC" id="3.5.4.19"/>
    </reaction>
</comment>
<evidence type="ECO:0000256" key="12">
    <source>
        <dbReference type="ARBA" id="ARBA00022801"/>
    </source>
</evidence>
<evidence type="ECO:0000256" key="4">
    <source>
        <dbReference type="ARBA" id="ARBA00005204"/>
    </source>
</evidence>
<keyword evidence="10" id="KW-0963">Cytoplasm</keyword>
<evidence type="ECO:0000256" key="5">
    <source>
        <dbReference type="ARBA" id="ARBA00007731"/>
    </source>
</evidence>
<dbReference type="EC" id="3.5.4.19" evidence="8"/>
<name>G9WHC1_9LACO</name>
<dbReference type="PANTHER" id="PTHR42945">
    <property type="entry name" value="HISTIDINE BIOSYNTHESIS BIFUNCTIONAL PROTEIN"/>
    <property type="match status" value="1"/>
</dbReference>
<dbReference type="RefSeq" id="WP_007746888.1">
    <property type="nucleotide sequence ID" value="NZ_CM001398.1"/>
</dbReference>
<protein>
    <recommendedName>
        <fullName evidence="9">Histidine biosynthesis bifunctional protein HisIE</fullName>
        <ecNumber evidence="8">3.5.4.19</ecNumber>
        <ecNumber evidence="7">3.6.1.31</ecNumber>
    </recommendedName>
</protein>
<comment type="caution">
    <text evidence="15">The sequence shown here is derived from an EMBL/GenBank/DDBJ whole genome shotgun (WGS) entry which is preliminary data.</text>
</comment>
<evidence type="ECO:0000256" key="2">
    <source>
        <dbReference type="ARBA" id="ARBA00001460"/>
    </source>
</evidence>
<dbReference type="Proteomes" id="UP000004959">
    <property type="component" value="Chromosome"/>
</dbReference>
<dbReference type="GO" id="GO:0004635">
    <property type="term" value="F:phosphoribosyl-AMP cyclohydrolase activity"/>
    <property type="evidence" value="ECO:0007669"/>
    <property type="project" value="UniProtKB-EC"/>
</dbReference>